<reference evidence="1" key="1">
    <citation type="journal article" date="2020" name="Cell">
        <title>Large-Scale Comparative Analyses of Tick Genomes Elucidate Their Genetic Diversity and Vector Capacities.</title>
        <authorList>
            <consortium name="Tick Genome and Microbiome Consortium (TIGMIC)"/>
            <person name="Jia N."/>
            <person name="Wang J."/>
            <person name="Shi W."/>
            <person name="Du L."/>
            <person name="Sun Y."/>
            <person name="Zhan W."/>
            <person name="Jiang J.F."/>
            <person name="Wang Q."/>
            <person name="Zhang B."/>
            <person name="Ji P."/>
            <person name="Bell-Sakyi L."/>
            <person name="Cui X.M."/>
            <person name="Yuan T.T."/>
            <person name="Jiang B.G."/>
            <person name="Yang W.F."/>
            <person name="Lam T.T."/>
            <person name="Chang Q.C."/>
            <person name="Ding S.J."/>
            <person name="Wang X.J."/>
            <person name="Zhu J.G."/>
            <person name="Ruan X.D."/>
            <person name="Zhao L."/>
            <person name="Wei J.T."/>
            <person name="Ye R.Z."/>
            <person name="Que T.C."/>
            <person name="Du C.H."/>
            <person name="Zhou Y.H."/>
            <person name="Cheng J.X."/>
            <person name="Dai P.F."/>
            <person name="Guo W.B."/>
            <person name="Han X.H."/>
            <person name="Huang E.J."/>
            <person name="Li L.F."/>
            <person name="Wei W."/>
            <person name="Gao Y.C."/>
            <person name="Liu J.Z."/>
            <person name="Shao H.Z."/>
            <person name="Wang X."/>
            <person name="Wang C.C."/>
            <person name="Yang T.C."/>
            <person name="Huo Q.B."/>
            <person name="Li W."/>
            <person name="Chen H.Y."/>
            <person name="Chen S.E."/>
            <person name="Zhou L.G."/>
            <person name="Ni X.B."/>
            <person name="Tian J.H."/>
            <person name="Sheng Y."/>
            <person name="Liu T."/>
            <person name="Pan Y.S."/>
            <person name="Xia L.Y."/>
            <person name="Li J."/>
            <person name="Zhao F."/>
            <person name="Cao W.C."/>
        </authorList>
    </citation>
    <scope>NUCLEOTIDE SEQUENCE</scope>
    <source>
        <strain evidence="1">Rmic-2018</strain>
    </source>
</reference>
<reference evidence="1" key="2">
    <citation type="submission" date="2021-09" db="EMBL/GenBank/DDBJ databases">
        <authorList>
            <person name="Jia N."/>
            <person name="Wang J."/>
            <person name="Shi W."/>
            <person name="Du L."/>
            <person name="Sun Y."/>
            <person name="Zhan W."/>
            <person name="Jiang J."/>
            <person name="Wang Q."/>
            <person name="Zhang B."/>
            <person name="Ji P."/>
            <person name="Sakyi L.B."/>
            <person name="Cui X."/>
            <person name="Yuan T."/>
            <person name="Jiang B."/>
            <person name="Yang W."/>
            <person name="Lam T.T.-Y."/>
            <person name="Chang Q."/>
            <person name="Ding S."/>
            <person name="Wang X."/>
            <person name="Zhu J."/>
            <person name="Ruan X."/>
            <person name="Zhao L."/>
            <person name="Wei J."/>
            <person name="Que T."/>
            <person name="Du C."/>
            <person name="Cheng J."/>
            <person name="Dai P."/>
            <person name="Han X."/>
            <person name="Huang E."/>
            <person name="Gao Y."/>
            <person name="Liu J."/>
            <person name="Shao H."/>
            <person name="Ye R."/>
            <person name="Li L."/>
            <person name="Wei W."/>
            <person name="Wang X."/>
            <person name="Wang C."/>
            <person name="Huo Q."/>
            <person name="Li W."/>
            <person name="Guo W."/>
            <person name="Chen H."/>
            <person name="Chen S."/>
            <person name="Zhou L."/>
            <person name="Zhou L."/>
            <person name="Ni X."/>
            <person name="Tian J."/>
            <person name="Zhou Y."/>
            <person name="Sheng Y."/>
            <person name="Liu T."/>
            <person name="Pan Y."/>
            <person name="Xia L."/>
            <person name="Li J."/>
            <person name="Zhao F."/>
            <person name="Cao W."/>
        </authorList>
    </citation>
    <scope>NUCLEOTIDE SEQUENCE</scope>
    <source>
        <strain evidence="1">Rmic-2018</strain>
        <tissue evidence="1">Larvae</tissue>
    </source>
</reference>
<dbReference type="AlphaFoldDB" id="A0A9J6DRJ6"/>
<evidence type="ECO:0000313" key="1">
    <source>
        <dbReference type="EMBL" id="KAH8024676.1"/>
    </source>
</evidence>
<name>A0A9J6DRJ6_RHIMP</name>
<gene>
    <name evidence="1" type="ORF">HPB51_000437</name>
</gene>
<dbReference type="Proteomes" id="UP000821866">
    <property type="component" value="Unassembled WGS sequence"/>
</dbReference>
<evidence type="ECO:0000313" key="2">
    <source>
        <dbReference type="Proteomes" id="UP000821866"/>
    </source>
</evidence>
<dbReference type="EMBL" id="JABSTU010000007">
    <property type="protein sequence ID" value="KAH8024676.1"/>
    <property type="molecule type" value="Genomic_DNA"/>
</dbReference>
<proteinExistence type="predicted"/>
<accession>A0A9J6DRJ6</accession>
<organism evidence="1 2">
    <name type="scientific">Rhipicephalus microplus</name>
    <name type="common">Cattle tick</name>
    <name type="synonym">Boophilus microplus</name>
    <dbReference type="NCBI Taxonomy" id="6941"/>
    <lineage>
        <taxon>Eukaryota</taxon>
        <taxon>Metazoa</taxon>
        <taxon>Ecdysozoa</taxon>
        <taxon>Arthropoda</taxon>
        <taxon>Chelicerata</taxon>
        <taxon>Arachnida</taxon>
        <taxon>Acari</taxon>
        <taxon>Parasitiformes</taxon>
        <taxon>Ixodida</taxon>
        <taxon>Ixodoidea</taxon>
        <taxon>Ixodidae</taxon>
        <taxon>Rhipicephalinae</taxon>
        <taxon>Rhipicephalus</taxon>
        <taxon>Boophilus</taxon>
    </lineage>
</organism>
<keyword evidence="2" id="KW-1185">Reference proteome</keyword>
<sequence>MDQPTILLLEKRTGVPACLSLQPLRKCASLDARPARSTRVPVATELRRCLVIAPDVRRPRLHCTSSGTELLLRSQHRTSPVHNNPKSRITVMVVARLLTLIVISAALVCPGAPSGMAGGRRPAAHGHGLADCRRVFLRQHGIGRRLWLPRRGLGCSGPAEALLGFALCESNKTGVRRPRDKYGKLNNI</sequence>
<comment type="caution">
    <text evidence="1">The sequence shown here is derived from an EMBL/GenBank/DDBJ whole genome shotgun (WGS) entry which is preliminary data.</text>
</comment>
<protein>
    <submittedName>
        <fullName evidence="1">Uncharacterized protein</fullName>
    </submittedName>
</protein>